<dbReference type="STRING" id="41427.A0A182IV94"/>
<dbReference type="SMART" id="SM01126">
    <property type="entry name" value="DDE_Tnp_IS1595"/>
    <property type="match status" value="1"/>
</dbReference>
<accession>A0A182IV94</accession>
<dbReference type="EMBL" id="AXCP01009120">
    <property type="status" value="NOT_ANNOTATED_CDS"/>
    <property type="molecule type" value="Genomic_DNA"/>
</dbReference>
<dbReference type="EMBL" id="AXCP01009121">
    <property type="status" value="NOT_ANNOTATED_CDS"/>
    <property type="molecule type" value="Genomic_DNA"/>
</dbReference>
<dbReference type="EnsemblMetazoa" id="AATE006140-RA">
    <property type="protein sequence ID" value="AATE006140-PA.1"/>
    <property type="gene ID" value="AATE006140"/>
</dbReference>
<sequence length="163" mass="18259">MDVGLLKQQHQCQKCGGAMKLKKRIIPKIGGPGSVVEIDETKVTKRKANTGRVSESHKDWLVGGICRQTGEVFLERTPVRSGPVLMAIAMRHVEPGTLIITDCWRGYNGLRDSPFRHATVNHRCSINTQRVENRNLIIEDQAYKGRGRNLIIEDQAYKGRGVV</sequence>
<organism evidence="2">
    <name type="scientific">Anopheles atroparvus</name>
    <name type="common">European mosquito</name>
    <dbReference type="NCBI Taxonomy" id="41427"/>
    <lineage>
        <taxon>Eukaryota</taxon>
        <taxon>Metazoa</taxon>
        <taxon>Ecdysozoa</taxon>
        <taxon>Arthropoda</taxon>
        <taxon>Hexapoda</taxon>
        <taxon>Insecta</taxon>
        <taxon>Pterygota</taxon>
        <taxon>Neoptera</taxon>
        <taxon>Endopterygota</taxon>
        <taxon>Diptera</taxon>
        <taxon>Nematocera</taxon>
        <taxon>Culicoidea</taxon>
        <taxon>Culicidae</taxon>
        <taxon>Anophelinae</taxon>
        <taxon>Anopheles</taxon>
    </lineage>
</organism>
<dbReference type="InterPro" id="IPR024445">
    <property type="entry name" value="Tnp_ISXO2-like"/>
</dbReference>
<reference evidence="2" key="1">
    <citation type="submission" date="2022-08" db="UniProtKB">
        <authorList>
            <consortium name="EnsemblMetazoa"/>
        </authorList>
    </citation>
    <scope>IDENTIFICATION</scope>
    <source>
        <strain evidence="2">EBRO</strain>
    </source>
</reference>
<dbReference type="Pfam" id="PF12762">
    <property type="entry name" value="DDE_Tnp_IS1595"/>
    <property type="match status" value="1"/>
</dbReference>
<name>A0A182IV94_ANOAO</name>
<feature type="domain" description="ISXO2-like transposase" evidence="1">
    <location>
        <begin position="28"/>
        <end position="149"/>
    </location>
</feature>
<dbReference type="PANTHER" id="PTHR47163:SF3">
    <property type="entry name" value="PROTEIN CBG18017"/>
    <property type="match status" value="1"/>
</dbReference>
<dbReference type="PANTHER" id="PTHR47163">
    <property type="entry name" value="DDE_TNP_IS1595 DOMAIN-CONTAINING PROTEIN"/>
    <property type="match status" value="1"/>
</dbReference>
<proteinExistence type="predicted"/>
<protein>
    <recommendedName>
        <fullName evidence="1">ISXO2-like transposase domain-containing protein</fullName>
    </recommendedName>
</protein>
<dbReference type="InterPro" id="IPR053164">
    <property type="entry name" value="IS1016-like_transposase"/>
</dbReference>
<dbReference type="AlphaFoldDB" id="A0A182IV94"/>
<dbReference type="VEuPathDB" id="VectorBase:AATE006140"/>
<evidence type="ECO:0000259" key="1">
    <source>
        <dbReference type="SMART" id="SM01126"/>
    </source>
</evidence>
<evidence type="ECO:0000313" key="2">
    <source>
        <dbReference type="EnsemblMetazoa" id="AATE006140-PA.1"/>
    </source>
</evidence>